<gene>
    <name evidence="7" type="ORF">EJ04DRAFT_571486</name>
</gene>
<keyword evidence="4 5" id="KW-0472">Membrane</keyword>
<keyword evidence="8" id="KW-1185">Reference proteome</keyword>
<evidence type="ECO:0000259" key="6">
    <source>
        <dbReference type="Pfam" id="PF01284"/>
    </source>
</evidence>
<dbReference type="GO" id="GO:0070941">
    <property type="term" value="P:eisosome assembly"/>
    <property type="evidence" value="ECO:0007669"/>
    <property type="project" value="TreeGrafter"/>
</dbReference>
<sequence length="172" mass="18500">MAIGIANLAVRGFQVLFAIVVLGVTGTLISGQDTRLEKVPATYGFITFAGAVAMIGAAVGIAANWVEMLNGAITWGVDGVIALINLAAGVLIAYKLRGIDCGKTETEEEVKKKFYNNLLNAGEKDDYFGVSSKGEIEKRCRQAQADTAFLFLTVVILVAAILVTWFRMRNHK</sequence>
<dbReference type="GO" id="GO:0072659">
    <property type="term" value="P:protein localization to plasma membrane"/>
    <property type="evidence" value="ECO:0007669"/>
    <property type="project" value="TreeGrafter"/>
</dbReference>
<dbReference type="Proteomes" id="UP000799444">
    <property type="component" value="Unassembled WGS sequence"/>
</dbReference>
<dbReference type="PANTHER" id="PTHR28165:SF2">
    <property type="entry name" value="MARVEL DOMAIN-CONTAINING PROTEIN"/>
    <property type="match status" value="1"/>
</dbReference>
<evidence type="ECO:0000256" key="1">
    <source>
        <dbReference type="ARBA" id="ARBA00004141"/>
    </source>
</evidence>
<feature type="transmembrane region" description="Helical" evidence="5">
    <location>
        <begin position="72"/>
        <end position="94"/>
    </location>
</feature>
<evidence type="ECO:0000256" key="4">
    <source>
        <dbReference type="ARBA" id="ARBA00023136"/>
    </source>
</evidence>
<accession>A0A9P4R973</accession>
<proteinExistence type="predicted"/>
<dbReference type="GO" id="GO:0005886">
    <property type="term" value="C:plasma membrane"/>
    <property type="evidence" value="ECO:0007669"/>
    <property type="project" value="TreeGrafter"/>
</dbReference>
<protein>
    <recommendedName>
        <fullName evidence="6">MARVEL domain-containing protein</fullName>
    </recommendedName>
</protein>
<evidence type="ECO:0000256" key="5">
    <source>
        <dbReference type="SAM" id="Phobius"/>
    </source>
</evidence>
<feature type="domain" description="MARVEL" evidence="6">
    <location>
        <begin position="7"/>
        <end position="161"/>
    </location>
</feature>
<dbReference type="GO" id="GO:0032126">
    <property type="term" value="C:eisosome"/>
    <property type="evidence" value="ECO:0007669"/>
    <property type="project" value="TreeGrafter"/>
</dbReference>
<dbReference type="InterPro" id="IPR008253">
    <property type="entry name" value="Marvel"/>
</dbReference>
<dbReference type="PANTHER" id="PTHR28165">
    <property type="entry name" value="NON-CLASSICAL EXPORT PROTEIN 2-RELATED"/>
    <property type="match status" value="1"/>
</dbReference>
<comment type="subcellular location">
    <subcellularLocation>
        <location evidence="1">Membrane</location>
        <topology evidence="1">Multi-pass membrane protein</topology>
    </subcellularLocation>
</comment>
<keyword evidence="3 5" id="KW-1133">Transmembrane helix</keyword>
<feature type="transmembrane region" description="Helical" evidence="5">
    <location>
        <begin position="43"/>
        <end position="66"/>
    </location>
</feature>
<comment type="caution">
    <text evidence="7">The sequence shown here is derived from an EMBL/GenBank/DDBJ whole genome shotgun (WGS) entry which is preliminary data.</text>
</comment>
<evidence type="ECO:0000256" key="3">
    <source>
        <dbReference type="ARBA" id="ARBA00022989"/>
    </source>
</evidence>
<evidence type="ECO:0000256" key="2">
    <source>
        <dbReference type="ARBA" id="ARBA00022692"/>
    </source>
</evidence>
<organism evidence="7 8">
    <name type="scientific">Polyplosphaeria fusca</name>
    <dbReference type="NCBI Taxonomy" id="682080"/>
    <lineage>
        <taxon>Eukaryota</taxon>
        <taxon>Fungi</taxon>
        <taxon>Dikarya</taxon>
        <taxon>Ascomycota</taxon>
        <taxon>Pezizomycotina</taxon>
        <taxon>Dothideomycetes</taxon>
        <taxon>Pleosporomycetidae</taxon>
        <taxon>Pleosporales</taxon>
        <taxon>Tetraplosphaeriaceae</taxon>
        <taxon>Polyplosphaeria</taxon>
    </lineage>
</organism>
<evidence type="ECO:0000313" key="7">
    <source>
        <dbReference type="EMBL" id="KAF2741384.1"/>
    </source>
</evidence>
<name>A0A9P4R973_9PLEO</name>
<dbReference type="OrthoDB" id="2017497at2759"/>
<feature type="transmembrane region" description="Helical" evidence="5">
    <location>
        <begin position="12"/>
        <end position="31"/>
    </location>
</feature>
<dbReference type="EMBL" id="ML996097">
    <property type="protein sequence ID" value="KAF2741384.1"/>
    <property type="molecule type" value="Genomic_DNA"/>
</dbReference>
<evidence type="ECO:0000313" key="8">
    <source>
        <dbReference type="Proteomes" id="UP000799444"/>
    </source>
</evidence>
<keyword evidence="2 5" id="KW-0812">Transmembrane</keyword>
<feature type="transmembrane region" description="Helical" evidence="5">
    <location>
        <begin position="148"/>
        <end position="166"/>
    </location>
</feature>
<dbReference type="Pfam" id="PF01284">
    <property type="entry name" value="MARVEL"/>
    <property type="match status" value="1"/>
</dbReference>
<reference evidence="7" key="1">
    <citation type="journal article" date="2020" name="Stud. Mycol.">
        <title>101 Dothideomycetes genomes: a test case for predicting lifestyles and emergence of pathogens.</title>
        <authorList>
            <person name="Haridas S."/>
            <person name="Albert R."/>
            <person name="Binder M."/>
            <person name="Bloem J."/>
            <person name="Labutti K."/>
            <person name="Salamov A."/>
            <person name="Andreopoulos B."/>
            <person name="Baker S."/>
            <person name="Barry K."/>
            <person name="Bills G."/>
            <person name="Bluhm B."/>
            <person name="Cannon C."/>
            <person name="Castanera R."/>
            <person name="Culley D."/>
            <person name="Daum C."/>
            <person name="Ezra D."/>
            <person name="Gonzalez J."/>
            <person name="Henrissat B."/>
            <person name="Kuo A."/>
            <person name="Liang C."/>
            <person name="Lipzen A."/>
            <person name="Lutzoni F."/>
            <person name="Magnuson J."/>
            <person name="Mondo S."/>
            <person name="Nolan M."/>
            <person name="Ohm R."/>
            <person name="Pangilinan J."/>
            <person name="Park H.-J."/>
            <person name="Ramirez L."/>
            <person name="Alfaro M."/>
            <person name="Sun H."/>
            <person name="Tritt A."/>
            <person name="Yoshinaga Y."/>
            <person name="Zwiers L.-H."/>
            <person name="Turgeon B."/>
            <person name="Goodwin S."/>
            <person name="Spatafora J."/>
            <person name="Crous P."/>
            <person name="Grigoriev I."/>
        </authorList>
    </citation>
    <scope>NUCLEOTIDE SEQUENCE</scope>
    <source>
        <strain evidence="7">CBS 125425</strain>
    </source>
</reference>
<dbReference type="InterPro" id="IPR052649">
    <property type="entry name" value="NCE102-like"/>
</dbReference>
<dbReference type="AlphaFoldDB" id="A0A9P4R973"/>